<evidence type="ECO:0000313" key="2">
    <source>
        <dbReference type="Proteomes" id="UP000190166"/>
    </source>
</evidence>
<dbReference type="InterPro" id="IPR029058">
    <property type="entry name" value="AB_hydrolase_fold"/>
</dbReference>
<dbReference type="Proteomes" id="UP000190166">
    <property type="component" value="Unassembled WGS sequence"/>
</dbReference>
<dbReference type="GO" id="GO:0016747">
    <property type="term" value="F:acyltransferase activity, transferring groups other than amino-acyl groups"/>
    <property type="evidence" value="ECO:0007669"/>
    <property type="project" value="TreeGrafter"/>
</dbReference>
<dbReference type="Pfam" id="PF00756">
    <property type="entry name" value="Esterase"/>
    <property type="match status" value="1"/>
</dbReference>
<organism evidence="1 2">
    <name type="scientific">Chitinophaga ginsengisegetis</name>
    <dbReference type="NCBI Taxonomy" id="393003"/>
    <lineage>
        <taxon>Bacteria</taxon>
        <taxon>Pseudomonadati</taxon>
        <taxon>Bacteroidota</taxon>
        <taxon>Chitinophagia</taxon>
        <taxon>Chitinophagales</taxon>
        <taxon>Chitinophagaceae</taxon>
        <taxon>Chitinophaga</taxon>
    </lineage>
</organism>
<dbReference type="AlphaFoldDB" id="A0A1T5NJW1"/>
<sequence>MKNKMSNRYLFILIVFIVAGHICLAQTGKGSFKTDSVPTFPDPPAGFNVQRSDVPHGKLTIVQYDSKTLGKRREMNVYTPPGYSADKKYPVLYLLHGLGADYRQWTEWCQADNIMDNLIGDGKIQPVIMVFPNCDSKLTVTDTSTANRSGRADGFEGYRKPFEEDLLKDIIPYIDAHYSTISDAEHRAIAGLSMGGGQSLNIGLYHLGTFAYIGGFSSAPNTNMFGGMYTDVRFVPDTKVAREKLKLLWIACGNKDGLFGISEKAHQYLSEIGVTHVWNVDTNGHDNTEWDRNLYLFSQRIF</sequence>
<keyword evidence="2" id="KW-1185">Reference proteome</keyword>
<dbReference type="STRING" id="393003.SAMN05660461_1932"/>
<dbReference type="EMBL" id="FUZZ01000001">
    <property type="protein sequence ID" value="SKD00725.1"/>
    <property type="molecule type" value="Genomic_DNA"/>
</dbReference>
<dbReference type="RefSeq" id="WP_200817222.1">
    <property type="nucleotide sequence ID" value="NZ_FUZZ01000001.1"/>
</dbReference>
<dbReference type="InterPro" id="IPR050583">
    <property type="entry name" value="Mycobacterial_A85_antigen"/>
</dbReference>
<accession>A0A1T5NJW1</accession>
<reference evidence="1 2" key="1">
    <citation type="submission" date="2017-02" db="EMBL/GenBank/DDBJ databases">
        <authorList>
            <person name="Peterson S.W."/>
        </authorList>
    </citation>
    <scope>NUCLEOTIDE SEQUENCE [LARGE SCALE GENOMIC DNA]</scope>
    <source>
        <strain evidence="1 2">DSM 18108</strain>
    </source>
</reference>
<dbReference type="InterPro" id="IPR000801">
    <property type="entry name" value="Esterase-like"/>
</dbReference>
<protein>
    <submittedName>
        <fullName evidence="1">Enterochelin esterase</fullName>
    </submittedName>
</protein>
<gene>
    <name evidence="1" type="ORF">SAMN05660461_1932</name>
</gene>
<evidence type="ECO:0000313" key="1">
    <source>
        <dbReference type="EMBL" id="SKD00725.1"/>
    </source>
</evidence>
<name>A0A1T5NJW1_9BACT</name>
<dbReference type="Gene3D" id="3.40.50.1820">
    <property type="entry name" value="alpha/beta hydrolase"/>
    <property type="match status" value="1"/>
</dbReference>
<dbReference type="SUPFAM" id="SSF53474">
    <property type="entry name" value="alpha/beta-Hydrolases"/>
    <property type="match status" value="1"/>
</dbReference>
<dbReference type="PANTHER" id="PTHR48098">
    <property type="entry name" value="ENTEROCHELIN ESTERASE-RELATED"/>
    <property type="match status" value="1"/>
</dbReference>
<dbReference type="PANTHER" id="PTHR48098:SF1">
    <property type="entry name" value="DIACYLGLYCEROL ACYLTRANSFERASE_MYCOLYLTRANSFERASE AG85A"/>
    <property type="match status" value="1"/>
</dbReference>
<proteinExistence type="predicted"/>